<sequence length="184" mass="19413">MALLKTFRSIAILAALLFAATAWAQDTSSGVVQTGSDPDGTQDNDMGAIAGNTSYWFIGIYSGNVFSPNSCNGDLLALRWGNGSTNCTTLSTEDVGCPDLIEDGIIAGSSCFALYGPQILRYCDMEIWKPQSPEPACSIGNWTTTEFGFEGQSFATNGWNMSTNFRVTCGDPSVGRVGGSASVN</sequence>
<name>A0A8H6RSY7_9PEZI</name>
<protein>
    <submittedName>
        <fullName evidence="2">Uncharacterized protein</fullName>
    </submittedName>
</protein>
<evidence type="ECO:0000313" key="2">
    <source>
        <dbReference type="EMBL" id="KAF7196742.1"/>
    </source>
</evidence>
<keyword evidence="3" id="KW-1185">Reference proteome</keyword>
<organism evidence="2 3">
    <name type="scientific">Pseudocercospora fuligena</name>
    <dbReference type="NCBI Taxonomy" id="685502"/>
    <lineage>
        <taxon>Eukaryota</taxon>
        <taxon>Fungi</taxon>
        <taxon>Dikarya</taxon>
        <taxon>Ascomycota</taxon>
        <taxon>Pezizomycotina</taxon>
        <taxon>Dothideomycetes</taxon>
        <taxon>Dothideomycetidae</taxon>
        <taxon>Mycosphaerellales</taxon>
        <taxon>Mycosphaerellaceae</taxon>
        <taxon>Pseudocercospora</taxon>
    </lineage>
</organism>
<gene>
    <name evidence="2" type="ORF">HII31_02112</name>
</gene>
<reference evidence="2" key="1">
    <citation type="submission" date="2020-04" db="EMBL/GenBank/DDBJ databases">
        <title>Draft genome resource of the tomato pathogen Pseudocercospora fuligena.</title>
        <authorList>
            <person name="Zaccaron A."/>
        </authorList>
    </citation>
    <scope>NUCLEOTIDE SEQUENCE</scope>
    <source>
        <strain evidence="2">PF001</strain>
    </source>
</reference>
<proteinExistence type="predicted"/>
<dbReference type="Proteomes" id="UP000660729">
    <property type="component" value="Unassembled WGS sequence"/>
</dbReference>
<feature type="chain" id="PRO_5034809651" evidence="1">
    <location>
        <begin position="25"/>
        <end position="184"/>
    </location>
</feature>
<comment type="caution">
    <text evidence="2">The sequence shown here is derived from an EMBL/GenBank/DDBJ whole genome shotgun (WGS) entry which is preliminary data.</text>
</comment>
<evidence type="ECO:0000256" key="1">
    <source>
        <dbReference type="SAM" id="SignalP"/>
    </source>
</evidence>
<dbReference type="AlphaFoldDB" id="A0A8H6RSY7"/>
<evidence type="ECO:0000313" key="3">
    <source>
        <dbReference type="Proteomes" id="UP000660729"/>
    </source>
</evidence>
<feature type="signal peptide" evidence="1">
    <location>
        <begin position="1"/>
        <end position="24"/>
    </location>
</feature>
<dbReference type="EMBL" id="JABCIY010000024">
    <property type="protein sequence ID" value="KAF7196742.1"/>
    <property type="molecule type" value="Genomic_DNA"/>
</dbReference>
<accession>A0A8H6RSY7</accession>
<keyword evidence="1" id="KW-0732">Signal</keyword>